<name>A0AAV5SX86_9BILA</name>
<gene>
    <name evidence="2" type="ORF">PENTCL1PPCAC_8763</name>
</gene>
<dbReference type="EMBL" id="BTSX01000002">
    <property type="protein sequence ID" value="GMS86588.1"/>
    <property type="molecule type" value="Genomic_DNA"/>
</dbReference>
<feature type="non-terminal residue" evidence="2">
    <location>
        <position position="1"/>
    </location>
</feature>
<dbReference type="Pfam" id="PF05649">
    <property type="entry name" value="Peptidase_M13_N"/>
    <property type="match status" value="1"/>
</dbReference>
<evidence type="ECO:0000313" key="2">
    <source>
        <dbReference type="EMBL" id="GMS86588.1"/>
    </source>
</evidence>
<dbReference type="Gene3D" id="1.10.1380.10">
    <property type="entry name" value="Neutral endopeptidase , domain2"/>
    <property type="match status" value="1"/>
</dbReference>
<dbReference type="GO" id="GO:0006508">
    <property type="term" value="P:proteolysis"/>
    <property type="evidence" value="ECO:0007669"/>
    <property type="project" value="InterPro"/>
</dbReference>
<reference evidence="2" key="1">
    <citation type="submission" date="2023-10" db="EMBL/GenBank/DDBJ databases">
        <title>Genome assembly of Pristionchus species.</title>
        <authorList>
            <person name="Yoshida K."/>
            <person name="Sommer R.J."/>
        </authorList>
    </citation>
    <scope>NUCLEOTIDE SEQUENCE</scope>
    <source>
        <strain evidence="2">RS0144</strain>
    </source>
</reference>
<protein>
    <recommendedName>
        <fullName evidence="1">Peptidase M13 N-terminal domain-containing protein</fullName>
    </recommendedName>
</protein>
<dbReference type="InterPro" id="IPR008753">
    <property type="entry name" value="Peptidase_M13_N"/>
</dbReference>
<dbReference type="Proteomes" id="UP001432027">
    <property type="component" value="Unassembled WGS sequence"/>
</dbReference>
<proteinExistence type="predicted"/>
<feature type="non-terminal residue" evidence="2">
    <location>
        <position position="149"/>
    </location>
</feature>
<feature type="domain" description="Peptidase M13 N-terminal" evidence="1">
    <location>
        <begin position="13"/>
        <end position="148"/>
    </location>
</feature>
<organism evidence="2 3">
    <name type="scientific">Pristionchus entomophagus</name>
    <dbReference type="NCBI Taxonomy" id="358040"/>
    <lineage>
        <taxon>Eukaryota</taxon>
        <taxon>Metazoa</taxon>
        <taxon>Ecdysozoa</taxon>
        <taxon>Nematoda</taxon>
        <taxon>Chromadorea</taxon>
        <taxon>Rhabditida</taxon>
        <taxon>Rhabditina</taxon>
        <taxon>Diplogasteromorpha</taxon>
        <taxon>Diplogasteroidea</taxon>
        <taxon>Neodiplogasteridae</taxon>
        <taxon>Pristionchus</taxon>
    </lineage>
</organism>
<evidence type="ECO:0000313" key="3">
    <source>
        <dbReference type="Proteomes" id="UP001432027"/>
    </source>
</evidence>
<dbReference type="SUPFAM" id="SSF55486">
    <property type="entry name" value="Metalloproteases ('zincins'), catalytic domain"/>
    <property type="match status" value="1"/>
</dbReference>
<keyword evidence="3" id="KW-1185">Reference proteome</keyword>
<sequence>PQFIDKLTAYAADIRDLLLAYAANMDLNINHKFCYSKNVLTDRECAQQVAEWVVSFERSIAMASWAGTELRNYQQQYTAFDDLEEMDYRFQGLYLGAYVRALLSMAKGANINQFKVVVSQPSYFAALDGMFDAGYHSLEDYINYLAIHF</sequence>
<dbReference type="AlphaFoldDB" id="A0AAV5SX86"/>
<accession>A0AAV5SX86</accession>
<dbReference type="InterPro" id="IPR042089">
    <property type="entry name" value="Peptidase_M13_dom_2"/>
</dbReference>
<evidence type="ECO:0000259" key="1">
    <source>
        <dbReference type="Pfam" id="PF05649"/>
    </source>
</evidence>
<comment type="caution">
    <text evidence="2">The sequence shown here is derived from an EMBL/GenBank/DDBJ whole genome shotgun (WGS) entry which is preliminary data.</text>
</comment>